<evidence type="ECO:0000256" key="3">
    <source>
        <dbReference type="ARBA" id="ARBA00022989"/>
    </source>
</evidence>
<dbReference type="GO" id="GO:0016020">
    <property type="term" value="C:membrane"/>
    <property type="evidence" value="ECO:0007669"/>
    <property type="project" value="UniProtKB-SubCell"/>
</dbReference>
<dbReference type="PANTHER" id="PTHR12859:SF0">
    <property type="entry name" value="PRA1 FAMILY PROTEIN"/>
    <property type="match status" value="1"/>
</dbReference>
<feature type="transmembrane region" description="Helical" evidence="5">
    <location>
        <begin position="56"/>
        <end position="73"/>
    </location>
</feature>
<evidence type="ECO:0000313" key="8">
    <source>
        <dbReference type="WBParaSite" id="ECPE_0001813101-mRNA-1"/>
    </source>
</evidence>
<organism evidence="8">
    <name type="scientific">Echinostoma caproni</name>
    <dbReference type="NCBI Taxonomy" id="27848"/>
    <lineage>
        <taxon>Eukaryota</taxon>
        <taxon>Metazoa</taxon>
        <taxon>Spiralia</taxon>
        <taxon>Lophotrochozoa</taxon>
        <taxon>Platyhelminthes</taxon>
        <taxon>Trematoda</taxon>
        <taxon>Digenea</taxon>
        <taxon>Plagiorchiida</taxon>
        <taxon>Echinostomata</taxon>
        <taxon>Echinostomatoidea</taxon>
        <taxon>Echinostomatidae</taxon>
        <taxon>Echinostoma</taxon>
    </lineage>
</organism>
<gene>
    <name evidence="6" type="ORF">ECPE_LOCUS18082</name>
</gene>
<dbReference type="EMBL" id="UZAN01074405">
    <property type="protein sequence ID" value="VDP95544.1"/>
    <property type="molecule type" value="Genomic_DNA"/>
</dbReference>
<comment type="similarity">
    <text evidence="5">Belongs to the PRA1 family.</text>
</comment>
<keyword evidence="7" id="KW-1185">Reference proteome</keyword>
<keyword evidence="2 5" id="KW-0812">Transmembrane</keyword>
<dbReference type="InterPro" id="IPR004895">
    <property type="entry name" value="Prenylated_rab_accept_PRA1"/>
</dbReference>
<reference evidence="6 7" key="2">
    <citation type="submission" date="2018-11" db="EMBL/GenBank/DDBJ databases">
        <authorList>
            <consortium name="Pathogen Informatics"/>
        </authorList>
    </citation>
    <scope>NUCLEOTIDE SEQUENCE [LARGE SCALE GENOMIC DNA]</scope>
    <source>
        <strain evidence="6 7">Egypt</strain>
    </source>
</reference>
<name>A0A183BFU7_9TREM</name>
<feature type="transmembrane region" description="Helical" evidence="5">
    <location>
        <begin position="85"/>
        <end position="113"/>
    </location>
</feature>
<dbReference type="PANTHER" id="PTHR12859">
    <property type="entry name" value="PRA1 PROTEIN"/>
    <property type="match status" value="1"/>
</dbReference>
<evidence type="ECO:0000256" key="2">
    <source>
        <dbReference type="ARBA" id="ARBA00022692"/>
    </source>
</evidence>
<dbReference type="Pfam" id="PF03208">
    <property type="entry name" value="PRA1"/>
    <property type="match status" value="1"/>
</dbReference>
<keyword evidence="3 5" id="KW-1133">Transmembrane helix</keyword>
<protein>
    <recommendedName>
        <fullName evidence="5">PRA1 family protein</fullName>
    </recommendedName>
</protein>
<dbReference type="WBParaSite" id="ECPE_0001813101-mRNA-1">
    <property type="protein sequence ID" value="ECPE_0001813101-mRNA-1"/>
    <property type="gene ID" value="ECPE_0001813101"/>
</dbReference>
<evidence type="ECO:0000313" key="7">
    <source>
        <dbReference type="Proteomes" id="UP000272942"/>
    </source>
</evidence>
<sequence length="125" mass="13963">MKTVPLRSFQEFLGSSARFGVPTDASWRNRLLANLVYYQSNYFLIIIHSFRNPTSLVVGLGITCIPLVLFMLADISPQTVRNPKVALPVIIALSLLLLYSINHLIFFLVAILIPCLGKFASFSAY</sequence>
<dbReference type="Proteomes" id="UP000272942">
    <property type="component" value="Unassembled WGS sequence"/>
</dbReference>
<evidence type="ECO:0000256" key="5">
    <source>
        <dbReference type="RuleBase" id="RU363107"/>
    </source>
</evidence>
<evidence type="ECO:0000256" key="1">
    <source>
        <dbReference type="ARBA" id="ARBA00004141"/>
    </source>
</evidence>
<dbReference type="OrthoDB" id="18213at2759"/>
<evidence type="ECO:0000313" key="6">
    <source>
        <dbReference type="EMBL" id="VDP95544.1"/>
    </source>
</evidence>
<keyword evidence="4 5" id="KW-0472">Membrane</keyword>
<comment type="subcellular location">
    <subcellularLocation>
        <location evidence="1 5">Membrane</location>
        <topology evidence="1 5">Multi-pass membrane protein</topology>
    </subcellularLocation>
</comment>
<evidence type="ECO:0000256" key="4">
    <source>
        <dbReference type="ARBA" id="ARBA00023136"/>
    </source>
</evidence>
<reference evidence="8" key="1">
    <citation type="submission" date="2016-06" db="UniProtKB">
        <authorList>
            <consortium name="WormBaseParasite"/>
        </authorList>
    </citation>
    <scope>IDENTIFICATION</scope>
</reference>
<dbReference type="AlphaFoldDB" id="A0A183BFU7"/>
<accession>A0A183BFU7</accession>
<proteinExistence type="inferred from homology"/>